<dbReference type="EMBL" id="CP002198">
    <property type="protein sequence ID" value="ADN12603.1"/>
    <property type="molecule type" value="Genomic_DNA"/>
</dbReference>
<reference evidence="2" key="1">
    <citation type="journal article" date="2011" name="MBio">
        <title>Novel metabolic attributes of the genus Cyanothece, comprising a group of unicellular nitrogen-fixing Cyanobacteria.</title>
        <authorList>
            <person name="Bandyopadhyay A."/>
            <person name="Elvitigala T."/>
            <person name="Welsh E."/>
            <person name="Stockel J."/>
            <person name="Liberton M."/>
            <person name="Min H."/>
            <person name="Sherman L.A."/>
            <person name="Pakrasi H.B."/>
        </authorList>
    </citation>
    <scope>NUCLEOTIDE SEQUENCE [LARGE SCALE GENOMIC DNA]</scope>
    <source>
        <strain evidence="2">PCC 7822</strain>
    </source>
</reference>
<dbReference type="eggNOG" id="COG1502">
    <property type="taxonomic scope" value="Bacteria"/>
</dbReference>
<dbReference type="RefSeq" id="WP_013320713.1">
    <property type="nucleotide sequence ID" value="NC_014501.1"/>
</dbReference>
<sequence length="535" mass="60820">MTRWHWLELAEPISLVGTVAGSIVATVSGQVVYAVTPLALTVSVNWVNRHRLQQLQSQQLQQYSVNAITEVEQKTQAVLVACETQIKALIEQQSSILSGYFEKEQPETLTQIRQQLGLITESLSLLSSDAHKPSETQFYNLLREQLSEIESQINNQEISEALKALATKQEVNTVSVQLTKAIQEEIANFPVPIQPFEPSLLMEQIEKLNAETIGEIQLTFSKLQKLSETLNQNTQNLEPLKSNELTALTLKQELDNVAEVFTELVEDIVNRSLTSNLNANLADSLKNINHYLENDYLKILLENISQSIAPIIVNKISEFTEFITYNNSGYQYKLIFDRSEGRQVLIEALKQAKKQLILVSTGLTENCLNTHHYEIRDLCKQFLEQGGVLKLGYGKFKHINPQKLDNEKIYGGLNYFKKLAANYPNRCQIKFLGTHENFLVCDDNFAMLGSYEFLTYGDQSEERELGLKTNNQRLIEQLIKRFENAANRQSHQKNNKLSLEGEYLLPSNSEILSDSCRFCGRPSMPGQDLCFNCMR</sequence>
<dbReference type="Proteomes" id="UP000008206">
    <property type="component" value="Chromosome"/>
</dbReference>
<name>E0U8G7_GLOV7</name>
<dbReference type="AlphaFoldDB" id="E0U8G7"/>
<evidence type="ECO:0000313" key="1">
    <source>
        <dbReference type="EMBL" id="ADN12603.1"/>
    </source>
</evidence>
<dbReference type="Gene3D" id="3.30.870.10">
    <property type="entry name" value="Endonuclease Chain A"/>
    <property type="match status" value="1"/>
</dbReference>
<evidence type="ECO:0000313" key="2">
    <source>
        <dbReference type="Proteomes" id="UP000008206"/>
    </source>
</evidence>
<evidence type="ECO:0008006" key="3">
    <source>
        <dbReference type="Google" id="ProtNLM"/>
    </source>
</evidence>
<protein>
    <recommendedName>
        <fullName evidence="3">Phospholipase D-like domain-containing protein</fullName>
    </recommendedName>
</protein>
<accession>E0U8G7</accession>
<organism evidence="1 2">
    <name type="scientific">Gloeothece verrucosa (strain PCC 7822)</name>
    <name type="common">Cyanothece sp. (strain PCC 7822)</name>
    <dbReference type="NCBI Taxonomy" id="497965"/>
    <lineage>
        <taxon>Bacteria</taxon>
        <taxon>Bacillati</taxon>
        <taxon>Cyanobacteriota</taxon>
        <taxon>Cyanophyceae</taxon>
        <taxon>Oscillatoriophycideae</taxon>
        <taxon>Chroococcales</taxon>
        <taxon>Aphanothecaceae</taxon>
        <taxon>Gloeothece</taxon>
        <taxon>Gloeothece verrucosa</taxon>
    </lineage>
</organism>
<proteinExistence type="predicted"/>
<keyword evidence="2" id="KW-1185">Reference proteome</keyword>
<dbReference type="HOGENOM" id="CLU_508734_0_0_3"/>
<dbReference type="KEGG" id="cyj:Cyan7822_0565"/>
<dbReference type="STRING" id="497965.Cyan7822_0565"/>
<gene>
    <name evidence="1" type="ordered locus">Cyan7822_0565</name>
</gene>
<dbReference type="OrthoDB" id="465330at2"/>